<dbReference type="RefSeq" id="WP_272096700.1">
    <property type="nucleotide sequence ID" value="NZ_JAQNDK010000002.1"/>
</dbReference>
<evidence type="ECO:0000256" key="1">
    <source>
        <dbReference type="SAM" id="MobiDB-lite"/>
    </source>
</evidence>
<proteinExistence type="predicted"/>
<organism evidence="3 4">
    <name type="scientific">Sorangium atrum</name>
    <dbReference type="NCBI Taxonomy" id="2995308"/>
    <lineage>
        <taxon>Bacteria</taxon>
        <taxon>Pseudomonadati</taxon>
        <taxon>Myxococcota</taxon>
        <taxon>Polyangia</taxon>
        <taxon>Polyangiales</taxon>
        <taxon>Polyangiaceae</taxon>
        <taxon>Sorangium</taxon>
    </lineage>
</organism>
<dbReference type="SUPFAM" id="SSF53474">
    <property type="entry name" value="alpha/beta-Hydrolases"/>
    <property type="match status" value="1"/>
</dbReference>
<dbReference type="Pfam" id="PF12697">
    <property type="entry name" value="Abhydrolase_6"/>
    <property type="match status" value="1"/>
</dbReference>
<dbReference type="PANTHER" id="PTHR43194">
    <property type="entry name" value="HYDROLASE ALPHA/BETA FOLD FAMILY"/>
    <property type="match status" value="1"/>
</dbReference>
<sequence length="305" mass="32972">MVTEARSGRVGRSSTSKEPYAAGAVTSRDGTTIGYRQIGRGPGVILVQGAMGTAANYDQLARALADDFTVYLPDRRGRGMSPREYDAGHSIEREVEDLDGLLSRSGAELVFGLSSGAIITLEAARALPSVRKAAVYEPPFYLEGVPIDEIARFNDEIRRGQLASALVTVSNIVRLAPGFLAAVPRPLLALATRGFLRLDDRRGSGQYAPVRELLPAMRFDFKMVVDRGGSITSFKAVEAEILLLGGTKSPRYLKNALDALGTILPRVQRTELEGVGHEAPWNADRGGSPELVARSLRGFFREDRA</sequence>
<gene>
    <name evidence="3" type="ORF">POL72_18315</name>
</gene>
<evidence type="ECO:0000313" key="3">
    <source>
        <dbReference type="EMBL" id="MDC0679703.1"/>
    </source>
</evidence>
<dbReference type="Gene3D" id="3.40.50.1820">
    <property type="entry name" value="alpha/beta hydrolase"/>
    <property type="match status" value="1"/>
</dbReference>
<dbReference type="GO" id="GO:0016787">
    <property type="term" value="F:hydrolase activity"/>
    <property type="evidence" value="ECO:0007669"/>
    <property type="project" value="UniProtKB-KW"/>
</dbReference>
<feature type="region of interest" description="Disordered" evidence="1">
    <location>
        <begin position="1"/>
        <end position="26"/>
    </location>
</feature>
<evidence type="ECO:0000259" key="2">
    <source>
        <dbReference type="Pfam" id="PF12697"/>
    </source>
</evidence>
<dbReference type="InterPro" id="IPR000073">
    <property type="entry name" value="AB_hydrolase_1"/>
</dbReference>
<reference evidence="3 4" key="1">
    <citation type="submission" date="2023-01" db="EMBL/GenBank/DDBJ databases">
        <title>Minimal conservation of predation-associated metabolite biosynthetic gene clusters underscores biosynthetic potential of Myxococcota including descriptions for ten novel species: Archangium lansinium sp. nov., Myxococcus landrumus sp. nov., Nannocystis bai.</title>
        <authorList>
            <person name="Ahearne A."/>
            <person name="Stevens C."/>
            <person name="Dowd S."/>
        </authorList>
    </citation>
    <scope>NUCLEOTIDE SEQUENCE [LARGE SCALE GENOMIC DNA]</scope>
    <source>
        <strain evidence="3 4">WIWO2</strain>
    </source>
</reference>
<comment type="caution">
    <text evidence="3">The sequence shown here is derived from an EMBL/GenBank/DDBJ whole genome shotgun (WGS) entry which is preliminary data.</text>
</comment>
<feature type="domain" description="AB hydrolase-1" evidence="2">
    <location>
        <begin position="44"/>
        <end position="282"/>
    </location>
</feature>
<evidence type="ECO:0000313" key="4">
    <source>
        <dbReference type="Proteomes" id="UP001217485"/>
    </source>
</evidence>
<keyword evidence="4" id="KW-1185">Reference proteome</keyword>
<dbReference type="Proteomes" id="UP001217485">
    <property type="component" value="Unassembled WGS sequence"/>
</dbReference>
<keyword evidence="3" id="KW-0378">Hydrolase</keyword>
<protein>
    <submittedName>
        <fullName evidence="3">Alpha/beta hydrolase</fullName>
    </submittedName>
</protein>
<dbReference type="PANTHER" id="PTHR43194:SF5">
    <property type="entry name" value="PIMELOYL-[ACYL-CARRIER PROTEIN] METHYL ESTER ESTERASE"/>
    <property type="match status" value="1"/>
</dbReference>
<name>A0ABT5C1Y3_9BACT</name>
<dbReference type="EMBL" id="JAQNDK010000002">
    <property type="protein sequence ID" value="MDC0679703.1"/>
    <property type="molecule type" value="Genomic_DNA"/>
</dbReference>
<accession>A0ABT5C1Y3</accession>
<dbReference type="InterPro" id="IPR050228">
    <property type="entry name" value="Carboxylesterase_BioH"/>
</dbReference>
<dbReference type="InterPro" id="IPR029058">
    <property type="entry name" value="AB_hydrolase_fold"/>
</dbReference>